<feature type="chain" id="PRO_5044746613" description="PPIase cyclophilin-type domain-containing protein" evidence="1">
    <location>
        <begin position="24"/>
        <end position="358"/>
    </location>
</feature>
<dbReference type="PROSITE" id="PS50072">
    <property type="entry name" value="CSA_PPIASE_2"/>
    <property type="match status" value="1"/>
</dbReference>
<reference evidence="3 4" key="1">
    <citation type="journal article" date="2020" name="G3 (Bethesda)">
        <title>Improved Reference Genome for Cyclotella cryptica CCMP332, a Model for Cell Wall Morphogenesis, Salinity Adaptation, and Lipid Production in Diatoms (Bacillariophyta).</title>
        <authorList>
            <person name="Roberts W.R."/>
            <person name="Downey K.M."/>
            <person name="Ruck E.C."/>
            <person name="Traller J.C."/>
            <person name="Alverson A.J."/>
        </authorList>
    </citation>
    <scope>NUCLEOTIDE SEQUENCE [LARGE SCALE GENOMIC DNA]</scope>
    <source>
        <strain evidence="3 4">CCMP332</strain>
    </source>
</reference>
<protein>
    <recommendedName>
        <fullName evidence="2">PPIase cyclophilin-type domain-containing protein</fullName>
    </recommendedName>
</protein>
<dbReference type="SUPFAM" id="SSF50891">
    <property type="entry name" value="Cyclophilin-like"/>
    <property type="match status" value="1"/>
</dbReference>
<comment type="caution">
    <text evidence="3">The sequence shown here is derived from an EMBL/GenBank/DDBJ whole genome shotgun (WGS) entry which is preliminary data.</text>
</comment>
<dbReference type="Gene3D" id="2.40.100.10">
    <property type="entry name" value="Cyclophilin-like"/>
    <property type="match status" value="1"/>
</dbReference>
<keyword evidence="4" id="KW-1185">Reference proteome</keyword>
<feature type="signal peptide" evidence="1">
    <location>
        <begin position="1"/>
        <end position="23"/>
    </location>
</feature>
<dbReference type="InterPro" id="IPR002130">
    <property type="entry name" value="Cyclophilin-type_PPIase_dom"/>
</dbReference>
<evidence type="ECO:0000256" key="1">
    <source>
        <dbReference type="SAM" id="SignalP"/>
    </source>
</evidence>
<feature type="domain" description="PPIase cyclophilin-type" evidence="2">
    <location>
        <begin position="135"/>
        <end position="304"/>
    </location>
</feature>
<proteinExistence type="predicted"/>
<dbReference type="InterPro" id="IPR006311">
    <property type="entry name" value="TAT_signal"/>
</dbReference>
<evidence type="ECO:0000259" key="2">
    <source>
        <dbReference type="PROSITE" id="PS50072"/>
    </source>
</evidence>
<evidence type="ECO:0000313" key="4">
    <source>
        <dbReference type="Proteomes" id="UP001516023"/>
    </source>
</evidence>
<evidence type="ECO:0000313" key="3">
    <source>
        <dbReference type="EMBL" id="KAL3785908.1"/>
    </source>
</evidence>
<dbReference type="Proteomes" id="UP001516023">
    <property type="component" value="Unassembled WGS sequence"/>
</dbReference>
<dbReference type="AlphaFoldDB" id="A0ABD3PCZ5"/>
<dbReference type="InterPro" id="IPR029000">
    <property type="entry name" value="Cyclophilin-like_dom_sf"/>
</dbReference>
<accession>A0ABD3PCZ5</accession>
<keyword evidence="1" id="KW-0732">Signal</keyword>
<organism evidence="3 4">
    <name type="scientific">Cyclotella cryptica</name>
    <dbReference type="NCBI Taxonomy" id="29204"/>
    <lineage>
        <taxon>Eukaryota</taxon>
        <taxon>Sar</taxon>
        <taxon>Stramenopiles</taxon>
        <taxon>Ochrophyta</taxon>
        <taxon>Bacillariophyta</taxon>
        <taxon>Coscinodiscophyceae</taxon>
        <taxon>Thalassiosirophycidae</taxon>
        <taxon>Stephanodiscales</taxon>
        <taxon>Stephanodiscaceae</taxon>
        <taxon>Cyclotella</taxon>
    </lineage>
</organism>
<gene>
    <name evidence="3" type="ORF">HJC23_008103</name>
</gene>
<sequence length="358" mass="38134">MKVHPSVARALSVLNCIFAISHAFQPVPNALDHPSAPKSLTSICDASSADIILPTNRRTFIGKAAAVAHAVSIPSAIVSTSSASASAADGLPPITNKVLFDVRISRADGTFYVRDPKINERDGTTIDLSDEPFYGQLVFGLYGTKAPNHVQQFLSYVNAPYDVDNPFPSYSRSRFTTLDISSGLLIGGAIPGLDVTTLAGGNVLEYGGRVLQAKLWIEDRNTAAANGEKISHDRKGLLTHRNLDLTPSFGVTTLANSGSLDSTHTVFGCVLDDTGGFLDRVLDLPVLTESGKVSRTEINADASSGRLDDVGGALASSLFTAQRKVFRDAAKTFGDSRLDKVYDGKLLRRIEVTKVGLL</sequence>
<dbReference type="PROSITE" id="PS51318">
    <property type="entry name" value="TAT"/>
    <property type="match status" value="1"/>
</dbReference>
<dbReference type="Pfam" id="PF00160">
    <property type="entry name" value="Pro_isomerase"/>
    <property type="match status" value="1"/>
</dbReference>
<dbReference type="EMBL" id="JABMIG020000206">
    <property type="protein sequence ID" value="KAL3785908.1"/>
    <property type="molecule type" value="Genomic_DNA"/>
</dbReference>
<name>A0ABD3PCZ5_9STRA</name>